<dbReference type="OrthoDB" id="9799942at2"/>
<proteinExistence type="predicted"/>
<dbReference type="STRING" id="868864.Dester_0113"/>
<keyword evidence="2" id="KW-1185">Reference proteome</keyword>
<dbReference type="Pfam" id="PF03745">
    <property type="entry name" value="DUF309"/>
    <property type="match status" value="1"/>
</dbReference>
<evidence type="ECO:0000313" key="2">
    <source>
        <dbReference type="Proteomes" id="UP000007102"/>
    </source>
</evidence>
<dbReference type="PANTHER" id="PTHR34796:SF1">
    <property type="entry name" value="EXPRESSED PROTEIN"/>
    <property type="match status" value="1"/>
</dbReference>
<dbReference type="KEGG" id="dte:Dester_0113"/>
<dbReference type="EMBL" id="CP002543">
    <property type="protein sequence ID" value="ADY72771.1"/>
    <property type="molecule type" value="Genomic_DNA"/>
</dbReference>
<gene>
    <name evidence="1" type="ordered locus">Dester_0113</name>
</gene>
<protein>
    <recommendedName>
        <fullName evidence="3">DUF309 domain-containing protein</fullName>
    </recommendedName>
</protein>
<organism evidence="1 2">
    <name type="scientific">Desulfurobacterium thermolithotrophum (strain DSM 11699 / BSA)</name>
    <dbReference type="NCBI Taxonomy" id="868864"/>
    <lineage>
        <taxon>Bacteria</taxon>
        <taxon>Pseudomonadati</taxon>
        <taxon>Aquificota</taxon>
        <taxon>Aquificia</taxon>
        <taxon>Desulfurobacteriales</taxon>
        <taxon>Desulfurobacteriaceae</taxon>
        <taxon>Desulfurobacterium</taxon>
    </lineage>
</organism>
<dbReference type="HOGENOM" id="CLU_1335750_0_0_0"/>
<dbReference type="InParanoid" id="F0S0W7"/>
<sequence length="205" mass="24104">MDIIEIRNWFAQNLCNYLRNKEKKSLEKLLTVIEVVENGSSKTKKDIAESISLEFSLVVRKNEKLLLNQEELDSFTKEYLTKKVKAYKNFLNSLNGFEPVDSDIERNVRMARKLFDAGLYFEVHELLEELWMVEFGKYREFLQALIQIGVAYYHITNYNTRGFEHLIKNAKKLLEPYSGVLFSVNVDLLKEEELSNQTSDKVIKF</sequence>
<dbReference type="InterPro" id="IPR005500">
    <property type="entry name" value="DUF309"/>
</dbReference>
<name>F0S0W7_DESTD</name>
<evidence type="ECO:0000313" key="1">
    <source>
        <dbReference type="EMBL" id="ADY72771.1"/>
    </source>
</evidence>
<evidence type="ECO:0008006" key="3">
    <source>
        <dbReference type="Google" id="ProtNLM"/>
    </source>
</evidence>
<dbReference type="Gene3D" id="1.10.3450.10">
    <property type="entry name" value="TTHA0068-like"/>
    <property type="match status" value="1"/>
</dbReference>
<dbReference type="AlphaFoldDB" id="F0S0W7"/>
<dbReference type="Proteomes" id="UP000007102">
    <property type="component" value="Chromosome"/>
</dbReference>
<reference evidence="2" key="2">
    <citation type="submission" date="2011-02" db="EMBL/GenBank/DDBJ databases">
        <title>The complete genome of Desulfurobacterium thermolithotrophum DSM 11699.</title>
        <authorList>
            <consortium name="US DOE Joint Genome Institute (JGI-PGF)"/>
            <person name="Lucas S."/>
            <person name="Copeland A."/>
            <person name="Lapidus A."/>
            <person name="Bruce D."/>
            <person name="Goodwin L."/>
            <person name="Pitluck S."/>
            <person name="Kyrpides N."/>
            <person name="Mavromatis K."/>
            <person name="Pagani I."/>
            <person name="Ivanova N."/>
            <person name="Mikhailova N."/>
            <person name="Daligault H."/>
            <person name="Detter J.C."/>
            <person name="Tapia R."/>
            <person name="Han C."/>
            <person name="Land M."/>
            <person name="Hauser L."/>
            <person name="Markowitz V."/>
            <person name="Cheng J.-F."/>
            <person name="Hugenholtz P."/>
            <person name="Woyke T."/>
            <person name="Wu D."/>
            <person name="Spring S."/>
            <person name="Brambilla E."/>
            <person name="Klenk H.-P."/>
            <person name="Eisen J.A."/>
        </authorList>
    </citation>
    <scope>NUCLEOTIDE SEQUENCE [LARGE SCALE GENOMIC DNA]</scope>
    <source>
        <strain evidence="2">DSM 11699 / BSA</strain>
    </source>
</reference>
<dbReference type="PANTHER" id="PTHR34796">
    <property type="entry name" value="EXPRESSED PROTEIN"/>
    <property type="match status" value="1"/>
</dbReference>
<accession>F0S0W7</accession>
<dbReference type="RefSeq" id="WP_013637731.1">
    <property type="nucleotide sequence ID" value="NC_015185.1"/>
</dbReference>
<dbReference type="InterPro" id="IPR023203">
    <property type="entry name" value="TTHA0068_sf"/>
</dbReference>
<dbReference type="eggNOG" id="COG1547">
    <property type="taxonomic scope" value="Bacteria"/>
</dbReference>
<reference evidence="1 2" key="1">
    <citation type="journal article" date="2011" name="Stand. Genomic Sci.">
        <title>Complete genome sequence of the thermophilic sulfur-reducer Desulfurobacterium thermolithotrophum type strain (BSA(T)) from a deep-sea hydrothermal vent.</title>
        <authorList>
            <person name="Goker M."/>
            <person name="Daligault H."/>
            <person name="Mwirichia R."/>
            <person name="Lapidus A."/>
            <person name="Lucas S."/>
            <person name="Deshpande S."/>
            <person name="Pagani I."/>
            <person name="Tapia R."/>
            <person name="Cheng J.F."/>
            <person name="Goodwin L."/>
            <person name="Pitluck S."/>
            <person name="Liolios K."/>
            <person name="Ivanova N."/>
            <person name="Mavromatis K."/>
            <person name="Mikhailova N."/>
            <person name="Pati A."/>
            <person name="Chen A."/>
            <person name="Palaniappan K."/>
            <person name="Han C."/>
            <person name="Land M."/>
            <person name="Hauser L."/>
            <person name="Pan C."/>
            <person name="Brambilla E.M."/>
            <person name="Rohde M."/>
            <person name="Spring S."/>
            <person name="Sikorski J."/>
            <person name="Wirth R."/>
            <person name="Detter J.C."/>
            <person name="Woyke T."/>
            <person name="Bristow J."/>
            <person name="Eisen J.A."/>
            <person name="Markowitz V."/>
            <person name="Hugenholtz P."/>
            <person name="Kyrpides N.C."/>
            <person name="Klenk H.P."/>
        </authorList>
    </citation>
    <scope>NUCLEOTIDE SEQUENCE [LARGE SCALE GENOMIC DNA]</scope>
    <source>
        <strain evidence="2">DSM 11699 / BSA</strain>
    </source>
</reference>
<dbReference type="SUPFAM" id="SSF140663">
    <property type="entry name" value="TTHA0068-like"/>
    <property type="match status" value="1"/>
</dbReference>